<sequence>MQVEGRRNSISQDQGGLHVCHSCRWRFPNSHPSARQRRAHRRHCGKIDGFPLIPSHHEDGGRSDGEENDANAGATAAPPDPHSGKISEVDLDRKKSLIASAGYWEGRKRSRPVGVYGVEALVEILSGNPVDPYADKTFEFPDVAHGKEIRGVDVVEHSKKLDEPPTTDASSLSTAAPPLDNCVNETSAEEDENVLNEFLAEIELAVEERLRVGSNFNLEAPSIEAQEGVYAMDTETRLFKRNNSSEIGVLSNPTSDTCRQETAPIIDISMNLKTVSLESTHAEESDIDGKNSRLGSNLIVPVSFSENEMGANAENNVPDEALVETKSAAVERPWEEYNFRLESFLDGTGKGNDLIHAELRSLDRNSSSGIEVQPQLSNICGEEIGNQGTDTPMTLEEPNSEATVVQELDKDVESTSTLVINPLDRSVNGMSSKVVENLPDESLFETEPCLEEVPWEKTILEENSEDHSLPVFQLLQDLCQDAISDISREHFSSHEEIKSFFGMPVDEKTSFTAGDHLKDVHTGAIQSESVLSVSGKVNHEASKDQGLPEADTTLETAVTCVELRPADPGLEELKLGNTLNEAVQNLVPFISCGQADGDYAELENEGSRTIENEADEDKNIADEDNPADGEASHDLSDELTSEEGSTYSVFKFLIQAKGDKNDGHVDVENSGMTRMDGEECQVERNQSLTGSVSMLNGSSQTSSPVNMGSEVRYCALKIRMTLSFATFAVLVLFYDFHSPNGLSIFKDWVPIPFMPSY</sequence>
<feature type="compositionally biased region" description="Basic and acidic residues" evidence="1">
    <location>
        <begin position="55"/>
        <end position="65"/>
    </location>
</feature>
<dbReference type="AlphaFoldDB" id="A0A7I8JDG9"/>
<name>A0A7I8JDG9_SPIIN</name>
<dbReference type="Proteomes" id="UP001189122">
    <property type="component" value="Unassembled WGS sequence"/>
</dbReference>
<evidence type="ECO:0000313" key="3">
    <source>
        <dbReference type="Proteomes" id="UP001189122"/>
    </source>
</evidence>
<dbReference type="PANTHER" id="PTHR35746:SF1">
    <property type="entry name" value="PENTATRICOPEPTIDE REPEAT (PPR) SUPERFAMILY PROTEIN"/>
    <property type="match status" value="1"/>
</dbReference>
<feature type="compositionally biased region" description="Basic and acidic residues" evidence="1">
    <location>
        <begin position="609"/>
        <end position="621"/>
    </location>
</feature>
<proteinExistence type="predicted"/>
<protein>
    <submittedName>
        <fullName evidence="2">Uncharacterized protein</fullName>
    </submittedName>
</protein>
<gene>
    <name evidence="2" type="ORF">SI7747_11014594</name>
</gene>
<feature type="region of interest" description="Disordered" evidence="1">
    <location>
        <begin position="46"/>
        <end position="89"/>
    </location>
</feature>
<feature type="region of interest" description="Disordered" evidence="1">
    <location>
        <begin position="160"/>
        <end position="179"/>
    </location>
</feature>
<dbReference type="PANTHER" id="PTHR35746">
    <property type="entry name" value="PENTATRICOPEPTIDE REPEAT (PPR) SUPERFAMILY PROTEIN"/>
    <property type="match status" value="1"/>
</dbReference>
<dbReference type="EMBL" id="CACRZD030000011">
    <property type="protein sequence ID" value="CAA6668200.1"/>
    <property type="molecule type" value="Genomic_DNA"/>
</dbReference>
<organism evidence="2">
    <name type="scientific">Spirodela intermedia</name>
    <name type="common">Intermediate duckweed</name>
    <dbReference type="NCBI Taxonomy" id="51605"/>
    <lineage>
        <taxon>Eukaryota</taxon>
        <taxon>Viridiplantae</taxon>
        <taxon>Streptophyta</taxon>
        <taxon>Embryophyta</taxon>
        <taxon>Tracheophyta</taxon>
        <taxon>Spermatophyta</taxon>
        <taxon>Magnoliopsida</taxon>
        <taxon>Liliopsida</taxon>
        <taxon>Araceae</taxon>
        <taxon>Lemnoideae</taxon>
        <taxon>Spirodela</taxon>
    </lineage>
</organism>
<evidence type="ECO:0000313" key="2">
    <source>
        <dbReference type="EMBL" id="CAA2628954.1"/>
    </source>
</evidence>
<reference evidence="2 3" key="1">
    <citation type="submission" date="2019-12" db="EMBL/GenBank/DDBJ databases">
        <authorList>
            <person name="Scholz U."/>
            <person name="Mascher M."/>
            <person name="Fiebig A."/>
        </authorList>
    </citation>
    <scope>NUCLEOTIDE SEQUENCE</scope>
</reference>
<feature type="region of interest" description="Disordered" evidence="1">
    <location>
        <begin position="609"/>
        <end position="642"/>
    </location>
</feature>
<keyword evidence="3" id="KW-1185">Reference proteome</keyword>
<evidence type="ECO:0000256" key="1">
    <source>
        <dbReference type="SAM" id="MobiDB-lite"/>
    </source>
</evidence>
<accession>A0A7I8JDG9</accession>
<dbReference type="EMBL" id="LR743598">
    <property type="protein sequence ID" value="CAA2628954.1"/>
    <property type="molecule type" value="Genomic_DNA"/>
</dbReference>